<organism evidence="2 3">
    <name type="scientific">Aspergillus tanneri</name>
    <dbReference type="NCBI Taxonomy" id="1220188"/>
    <lineage>
        <taxon>Eukaryota</taxon>
        <taxon>Fungi</taxon>
        <taxon>Dikarya</taxon>
        <taxon>Ascomycota</taxon>
        <taxon>Pezizomycotina</taxon>
        <taxon>Eurotiomycetes</taxon>
        <taxon>Eurotiomycetidae</taxon>
        <taxon>Eurotiales</taxon>
        <taxon>Aspergillaceae</taxon>
        <taxon>Aspergillus</taxon>
        <taxon>Aspergillus subgen. Circumdati</taxon>
    </lineage>
</organism>
<evidence type="ECO:0000313" key="2">
    <source>
        <dbReference type="EMBL" id="THC88550.1"/>
    </source>
</evidence>
<reference evidence="2 3" key="1">
    <citation type="submission" date="2019-03" db="EMBL/GenBank/DDBJ databases">
        <title>The genome sequence of a newly discovered highly antifungal drug resistant Aspergillus species, Aspergillus tanneri NIH 1004.</title>
        <authorList>
            <person name="Mounaud S."/>
            <person name="Singh I."/>
            <person name="Joardar V."/>
            <person name="Pakala S."/>
            <person name="Pakala S."/>
            <person name="Venepally P."/>
            <person name="Hoover J."/>
            <person name="Nierman W."/>
            <person name="Chung J."/>
            <person name="Losada L."/>
        </authorList>
    </citation>
    <scope>NUCLEOTIDE SEQUENCE [LARGE SCALE GENOMIC DNA]</scope>
    <source>
        <strain evidence="2 3">NIH1004</strain>
    </source>
</reference>
<evidence type="ECO:0000256" key="1">
    <source>
        <dbReference type="SAM" id="SignalP"/>
    </source>
</evidence>
<evidence type="ECO:0008006" key="4">
    <source>
        <dbReference type="Google" id="ProtNLM"/>
    </source>
</evidence>
<sequence>MAQLVYKYWLLVLPWAALAWKYEVRDLVACVETFHTACRKAAAIPAVPILVNRLSFRLPLQIVGILGTVTTAENPGIQGGLNGSSVRSFVQGFPLLTIDTNLVISAHAENLYGKGDDFCRKE</sequence>
<keyword evidence="1" id="KW-0732">Signal</keyword>
<protein>
    <recommendedName>
        <fullName evidence="4">Secreted protein</fullName>
    </recommendedName>
</protein>
<feature type="signal peptide" evidence="1">
    <location>
        <begin position="1"/>
        <end position="19"/>
    </location>
</feature>
<keyword evidence="3" id="KW-1185">Reference proteome</keyword>
<feature type="chain" id="PRO_5020654557" description="Secreted protein" evidence="1">
    <location>
        <begin position="20"/>
        <end position="122"/>
    </location>
</feature>
<gene>
    <name evidence="2" type="ORF">EYZ11_012000</name>
</gene>
<accession>A0A4S3J1D0</accession>
<comment type="caution">
    <text evidence="2">The sequence shown here is derived from an EMBL/GenBank/DDBJ whole genome shotgun (WGS) entry which is preliminary data.</text>
</comment>
<dbReference type="EMBL" id="SOSA01000816">
    <property type="protein sequence ID" value="THC88550.1"/>
    <property type="molecule type" value="Genomic_DNA"/>
</dbReference>
<dbReference type="AlphaFoldDB" id="A0A4S3J1D0"/>
<dbReference type="Proteomes" id="UP000308092">
    <property type="component" value="Unassembled WGS sequence"/>
</dbReference>
<dbReference type="VEuPathDB" id="FungiDB:EYZ11_012000"/>
<evidence type="ECO:0000313" key="3">
    <source>
        <dbReference type="Proteomes" id="UP000308092"/>
    </source>
</evidence>
<proteinExistence type="predicted"/>
<name>A0A4S3J1D0_9EURO</name>